<dbReference type="SUPFAM" id="SSF103473">
    <property type="entry name" value="MFS general substrate transporter"/>
    <property type="match status" value="1"/>
</dbReference>
<evidence type="ECO:0000256" key="6">
    <source>
        <dbReference type="ARBA" id="ARBA00023136"/>
    </source>
</evidence>
<dbReference type="InterPro" id="IPR036259">
    <property type="entry name" value="MFS_trans_sf"/>
</dbReference>
<comment type="subcellular location">
    <subcellularLocation>
        <location evidence="1">Lysosome membrane</location>
        <topology evidence="1">Multi-pass membrane protein</topology>
    </subcellularLocation>
</comment>
<keyword evidence="3 9" id="KW-0812">Transmembrane</keyword>
<keyword evidence="5 9" id="KW-1133">Transmembrane helix</keyword>
<keyword evidence="8" id="KW-0458">Lysosome</keyword>
<dbReference type="PANTHER" id="PTHR23507:SF9">
    <property type="entry name" value="LYSOSOMAL PROTON-COUPLED STEROID CONJUGATE AND BILE ACID SYMPORTER SLC46A3"/>
    <property type="match status" value="1"/>
</dbReference>
<feature type="transmembrane region" description="Helical" evidence="9">
    <location>
        <begin position="177"/>
        <end position="195"/>
    </location>
</feature>
<keyword evidence="7" id="KW-0325">Glycoprotein</keyword>
<feature type="transmembrane region" description="Helical" evidence="9">
    <location>
        <begin position="105"/>
        <end position="125"/>
    </location>
</feature>
<feature type="transmembrane region" description="Helical" evidence="9">
    <location>
        <begin position="73"/>
        <end position="93"/>
    </location>
</feature>
<feature type="transmembrane region" description="Helical" evidence="9">
    <location>
        <begin position="421"/>
        <end position="444"/>
    </location>
</feature>
<evidence type="ECO:0000256" key="7">
    <source>
        <dbReference type="ARBA" id="ARBA00023180"/>
    </source>
</evidence>
<keyword evidence="11" id="KW-1185">Reference proteome</keyword>
<evidence type="ECO:0000256" key="5">
    <source>
        <dbReference type="ARBA" id="ARBA00022989"/>
    </source>
</evidence>
<feature type="transmembrane region" description="Helical" evidence="9">
    <location>
        <begin position="201"/>
        <end position="221"/>
    </location>
</feature>
<keyword evidence="2" id="KW-0813">Transport</keyword>
<evidence type="ECO:0000256" key="1">
    <source>
        <dbReference type="ARBA" id="ARBA00004155"/>
    </source>
</evidence>
<feature type="transmembrane region" description="Helical" evidence="9">
    <location>
        <begin position="131"/>
        <end position="156"/>
    </location>
</feature>
<feature type="transmembrane region" description="Helical" evidence="9">
    <location>
        <begin position="307"/>
        <end position="326"/>
    </location>
</feature>
<evidence type="ECO:0008006" key="12">
    <source>
        <dbReference type="Google" id="ProtNLM"/>
    </source>
</evidence>
<protein>
    <recommendedName>
        <fullName evidence="12">Solute carrier family 46 member 3</fullName>
    </recommendedName>
</protein>
<accession>A0ABD1K5G5</accession>
<organism evidence="10 11">
    <name type="scientific">Coilia grayii</name>
    <name type="common">Gray's grenadier anchovy</name>
    <dbReference type="NCBI Taxonomy" id="363190"/>
    <lineage>
        <taxon>Eukaryota</taxon>
        <taxon>Metazoa</taxon>
        <taxon>Chordata</taxon>
        <taxon>Craniata</taxon>
        <taxon>Vertebrata</taxon>
        <taxon>Euteleostomi</taxon>
        <taxon>Actinopterygii</taxon>
        <taxon>Neopterygii</taxon>
        <taxon>Teleostei</taxon>
        <taxon>Clupei</taxon>
        <taxon>Clupeiformes</taxon>
        <taxon>Clupeoidei</taxon>
        <taxon>Engraulidae</taxon>
        <taxon>Coilinae</taxon>
        <taxon>Coilia</taxon>
    </lineage>
</organism>
<feature type="transmembrane region" description="Helical" evidence="9">
    <location>
        <begin position="338"/>
        <end position="357"/>
    </location>
</feature>
<dbReference type="Gene3D" id="1.20.1250.20">
    <property type="entry name" value="MFS general substrate transporter like domains"/>
    <property type="match status" value="1"/>
</dbReference>
<gene>
    <name evidence="10" type="ORF">ACEWY4_009092</name>
</gene>
<evidence type="ECO:0000313" key="10">
    <source>
        <dbReference type="EMBL" id="KAL2094373.1"/>
    </source>
</evidence>
<evidence type="ECO:0000256" key="9">
    <source>
        <dbReference type="SAM" id="Phobius"/>
    </source>
</evidence>
<evidence type="ECO:0000256" key="3">
    <source>
        <dbReference type="ARBA" id="ARBA00022692"/>
    </source>
</evidence>
<evidence type="ECO:0000256" key="2">
    <source>
        <dbReference type="ARBA" id="ARBA00022448"/>
    </source>
</evidence>
<reference evidence="10 11" key="1">
    <citation type="submission" date="2024-09" db="EMBL/GenBank/DDBJ databases">
        <title>A chromosome-level genome assembly of Gray's grenadier anchovy, Coilia grayii.</title>
        <authorList>
            <person name="Fu Z."/>
        </authorList>
    </citation>
    <scope>NUCLEOTIDE SEQUENCE [LARGE SCALE GENOMIC DNA]</scope>
    <source>
        <strain evidence="10">G4</strain>
        <tissue evidence="10">Muscle</tissue>
    </source>
</reference>
<dbReference type="Proteomes" id="UP001591681">
    <property type="component" value="Unassembled WGS sequence"/>
</dbReference>
<dbReference type="GO" id="GO:0005765">
    <property type="term" value="C:lysosomal membrane"/>
    <property type="evidence" value="ECO:0007669"/>
    <property type="project" value="UniProtKB-SubCell"/>
</dbReference>
<feature type="transmembrane region" description="Helical" evidence="9">
    <location>
        <begin position="394"/>
        <end position="415"/>
    </location>
</feature>
<evidence type="ECO:0000313" key="11">
    <source>
        <dbReference type="Proteomes" id="UP001591681"/>
    </source>
</evidence>
<dbReference type="EMBL" id="JBHFQA010000008">
    <property type="protein sequence ID" value="KAL2094373.1"/>
    <property type="molecule type" value="Genomic_DNA"/>
</dbReference>
<dbReference type="PANTHER" id="PTHR23507">
    <property type="entry name" value="ZGC:174356"/>
    <property type="match status" value="1"/>
</dbReference>
<proteinExistence type="predicted"/>
<dbReference type="AlphaFoldDB" id="A0ABD1K5G5"/>
<keyword evidence="6 9" id="KW-0472">Membrane</keyword>
<name>A0ABD1K5G5_9TELE</name>
<evidence type="ECO:0000256" key="4">
    <source>
        <dbReference type="ARBA" id="ARBA00022847"/>
    </source>
</evidence>
<feature type="transmembrane region" description="Helical" evidence="9">
    <location>
        <begin position="269"/>
        <end position="295"/>
    </location>
</feature>
<sequence>MGGVFLIEPVVGVYAFAMFMTPPLVQQYVYRRKWEETTGSAYLSQLNVSHCEGGNHSNLSAQHEPVQKETSLFLLQSELCFLFPSLLMSLLLLASSDSQGRKVAIVPPLVGDAAFMLAYAAVSHYSLDLRYVLLAAFLRGVLGGPAPLFGACFAYVADRCGEGEPGRKTTRMALLEMLLGLQSGTAALCSGFYIHLAGFTWPFLTVAALHVLVLLYVLFALRESLVPPPVQSGPATPDSRCCVSLLRVVASRLRAVLSIFSTSTKGRGVTLALTLAAFALYNMAVLGGMSFFILYELNVPLCWDEVAVGYGSALSSTMYPASFAGIRLLSRYLADLQVALLGLVSLSVGFLMAAFARTTLLMYLVRIPMLLSIMPSPIMRSMMSKMVLSSEQGAMFACVAFLEMVSVGVSFPMFSSTYAATVAWFPGFSFLLAAAITLLPITFIW</sequence>
<keyword evidence="4" id="KW-0769">Symport</keyword>
<evidence type="ECO:0000256" key="8">
    <source>
        <dbReference type="ARBA" id="ARBA00023228"/>
    </source>
</evidence>
<dbReference type="GO" id="GO:0015293">
    <property type="term" value="F:symporter activity"/>
    <property type="evidence" value="ECO:0007669"/>
    <property type="project" value="UniProtKB-KW"/>
</dbReference>
<comment type="caution">
    <text evidence="10">The sequence shown here is derived from an EMBL/GenBank/DDBJ whole genome shotgun (WGS) entry which is preliminary data.</text>
</comment>